<name>A0A9P5Z0J9_9AGAR</name>
<gene>
    <name evidence="1" type="ORF">BDN70DRAFT_879290</name>
</gene>
<accession>A0A9P5Z0J9</accession>
<dbReference type="EMBL" id="MU155222">
    <property type="protein sequence ID" value="KAF9478997.1"/>
    <property type="molecule type" value="Genomic_DNA"/>
</dbReference>
<protein>
    <submittedName>
        <fullName evidence="1">Uncharacterized protein</fullName>
    </submittedName>
</protein>
<reference evidence="1" key="1">
    <citation type="submission" date="2020-11" db="EMBL/GenBank/DDBJ databases">
        <authorList>
            <consortium name="DOE Joint Genome Institute"/>
            <person name="Ahrendt S."/>
            <person name="Riley R."/>
            <person name="Andreopoulos W."/>
            <person name="Labutti K."/>
            <person name="Pangilinan J."/>
            <person name="Ruiz-Duenas F.J."/>
            <person name="Barrasa J.M."/>
            <person name="Sanchez-Garcia M."/>
            <person name="Camarero S."/>
            <person name="Miyauchi S."/>
            <person name="Serrano A."/>
            <person name="Linde D."/>
            <person name="Babiker R."/>
            <person name="Drula E."/>
            <person name="Ayuso-Fernandez I."/>
            <person name="Pacheco R."/>
            <person name="Padilla G."/>
            <person name="Ferreira P."/>
            <person name="Barriuso J."/>
            <person name="Kellner H."/>
            <person name="Castanera R."/>
            <person name="Alfaro M."/>
            <person name="Ramirez L."/>
            <person name="Pisabarro A.G."/>
            <person name="Kuo A."/>
            <person name="Tritt A."/>
            <person name="Lipzen A."/>
            <person name="He G."/>
            <person name="Yan M."/>
            <person name="Ng V."/>
            <person name="Cullen D."/>
            <person name="Martin F."/>
            <person name="Rosso M.-N."/>
            <person name="Henrissat B."/>
            <person name="Hibbett D."/>
            <person name="Martinez A.T."/>
            <person name="Grigoriev I.V."/>
        </authorList>
    </citation>
    <scope>NUCLEOTIDE SEQUENCE</scope>
    <source>
        <strain evidence="1">CIRM-BRFM 674</strain>
    </source>
</reference>
<sequence>TSQHLGGVEMGKLLRSEPAPCFDPIRDGTPRNFVYALWHWLQPFVSSLLHF</sequence>
<comment type="caution">
    <text evidence="1">The sequence shown here is derived from an EMBL/GenBank/DDBJ whole genome shotgun (WGS) entry which is preliminary data.</text>
</comment>
<keyword evidence="2" id="KW-1185">Reference proteome</keyword>
<dbReference type="AlphaFoldDB" id="A0A9P5Z0J9"/>
<feature type="non-terminal residue" evidence="1">
    <location>
        <position position="1"/>
    </location>
</feature>
<dbReference type="Proteomes" id="UP000807469">
    <property type="component" value="Unassembled WGS sequence"/>
</dbReference>
<evidence type="ECO:0000313" key="1">
    <source>
        <dbReference type="EMBL" id="KAF9478997.1"/>
    </source>
</evidence>
<organism evidence="1 2">
    <name type="scientific">Pholiota conissans</name>
    <dbReference type="NCBI Taxonomy" id="109636"/>
    <lineage>
        <taxon>Eukaryota</taxon>
        <taxon>Fungi</taxon>
        <taxon>Dikarya</taxon>
        <taxon>Basidiomycota</taxon>
        <taxon>Agaricomycotina</taxon>
        <taxon>Agaricomycetes</taxon>
        <taxon>Agaricomycetidae</taxon>
        <taxon>Agaricales</taxon>
        <taxon>Agaricineae</taxon>
        <taxon>Strophariaceae</taxon>
        <taxon>Pholiota</taxon>
    </lineage>
</organism>
<evidence type="ECO:0000313" key="2">
    <source>
        <dbReference type="Proteomes" id="UP000807469"/>
    </source>
</evidence>
<proteinExistence type="predicted"/>